<dbReference type="InterPro" id="IPR000923">
    <property type="entry name" value="BlueCu_1"/>
</dbReference>
<dbReference type="AlphaFoldDB" id="B4D4T4"/>
<dbReference type="PANTHER" id="PTHR38439">
    <property type="entry name" value="AURACYANIN-B"/>
    <property type="match status" value="1"/>
</dbReference>
<keyword evidence="6" id="KW-1015">Disulfide bond</keyword>
<gene>
    <name evidence="9" type="ORF">CfE428DRAFT_3922</name>
</gene>
<keyword evidence="1" id="KW-0813">Transport</keyword>
<dbReference type="STRING" id="497964.CfE428DRAFT_3922"/>
<evidence type="ECO:0000313" key="9">
    <source>
        <dbReference type="EMBL" id="EDY18537.1"/>
    </source>
</evidence>
<dbReference type="Pfam" id="PF00127">
    <property type="entry name" value="Copper-bind"/>
    <property type="match status" value="1"/>
</dbReference>
<dbReference type="Gene3D" id="2.60.40.420">
    <property type="entry name" value="Cupredoxins - blue copper proteins"/>
    <property type="match status" value="1"/>
</dbReference>
<reference evidence="9 10" key="1">
    <citation type="journal article" date="2011" name="J. Bacteriol.">
        <title>Genome sequence of Chthoniobacter flavus Ellin428, an aerobic heterotrophic soil bacterium.</title>
        <authorList>
            <person name="Kant R."/>
            <person name="van Passel M.W."/>
            <person name="Palva A."/>
            <person name="Lucas S."/>
            <person name="Lapidus A."/>
            <person name="Glavina Del Rio T."/>
            <person name="Dalin E."/>
            <person name="Tice H."/>
            <person name="Bruce D."/>
            <person name="Goodwin L."/>
            <person name="Pitluck S."/>
            <person name="Larimer F.W."/>
            <person name="Land M.L."/>
            <person name="Hauser L."/>
            <person name="Sangwan P."/>
            <person name="de Vos W.M."/>
            <person name="Janssen P.H."/>
            <person name="Smidt H."/>
        </authorList>
    </citation>
    <scope>NUCLEOTIDE SEQUENCE [LARGE SCALE GENOMIC DNA]</scope>
    <source>
        <strain evidence="9 10">Ellin428</strain>
    </source>
</reference>
<accession>B4D4T4</accession>
<feature type="region of interest" description="Disordered" evidence="7">
    <location>
        <begin position="550"/>
        <end position="569"/>
    </location>
</feature>
<keyword evidence="3" id="KW-0732">Signal</keyword>
<protein>
    <submittedName>
        <fullName evidence="9">Blue (Type 1) copper domain protein</fullName>
    </submittedName>
</protein>
<dbReference type="InterPro" id="IPR050845">
    <property type="entry name" value="Cu-binding_ET"/>
</dbReference>
<dbReference type="PANTHER" id="PTHR38439:SF3">
    <property type="entry name" value="COPPER-RESISTANT CUPROPROTEIN COPI"/>
    <property type="match status" value="1"/>
</dbReference>
<keyword evidence="5" id="KW-0186">Copper</keyword>
<dbReference type="GO" id="GO:0009055">
    <property type="term" value="F:electron transfer activity"/>
    <property type="evidence" value="ECO:0007669"/>
    <property type="project" value="InterPro"/>
</dbReference>
<evidence type="ECO:0000313" key="10">
    <source>
        <dbReference type="Proteomes" id="UP000005824"/>
    </source>
</evidence>
<evidence type="ECO:0000256" key="5">
    <source>
        <dbReference type="ARBA" id="ARBA00023008"/>
    </source>
</evidence>
<dbReference type="eggNOG" id="COG4454">
    <property type="taxonomic scope" value="Bacteria"/>
</dbReference>
<evidence type="ECO:0000256" key="4">
    <source>
        <dbReference type="ARBA" id="ARBA00022982"/>
    </source>
</evidence>
<keyword evidence="2" id="KW-0479">Metal-binding</keyword>
<proteinExistence type="predicted"/>
<dbReference type="SUPFAM" id="SSF49899">
    <property type="entry name" value="Concanavalin A-like lectins/glucanases"/>
    <property type="match status" value="1"/>
</dbReference>
<organism evidence="9 10">
    <name type="scientific">Chthoniobacter flavus Ellin428</name>
    <dbReference type="NCBI Taxonomy" id="497964"/>
    <lineage>
        <taxon>Bacteria</taxon>
        <taxon>Pseudomonadati</taxon>
        <taxon>Verrucomicrobiota</taxon>
        <taxon>Spartobacteria</taxon>
        <taxon>Chthoniobacterales</taxon>
        <taxon>Chthoniobacteraceae</taxon>
        <taxon>Chthoniobacter</taxon>
    </lineage>
</organism>
<dbReference type="InterPro" id="IPR013320">
    <property type="entry name" value="ConA-like_dom_sf"/>
</dbReference>
<dbReference type="SMART" id="SM00560">
    <property type="entry name" value="LamGL"/>
    <property type="match status" value="1"/>
</dbReference>
<comment type="caution">
    <text evidence="9">The sequence shown here is derived from an EMBL/GenBank/DDBJ whole genome shotgun (WGS) entry which is preliminary data.</text>
</comment>
<name>B4D4T4_9BACT</name>
<sequence length="569" mass="61997" precursor="true">MLIRRFSSSVVLLLVVGVLVMFGGSVSAKEAEPIEIKAVSGLRYDPPRFVVKPGAKVKLEVENTDDMAHNFVIVAPGGRMEVVNAAMTMPVTPEQTFIPQSDKILFHTPVLIPGKSASLEFTAPTEEGVYPYICTYPGHGMVMFGAMYVTKQKEKDLPKVADDENLPELIREQAKNPILHAFPIDTPHWYRIFMRDSGPASIAVQLPDGQNYCWDAGACRLRYAWRGGFVDPMDHWRGNGDGFAEVKGTIYYRSTPYFPLRIGDEKKIPHDIRFRGYNIVDGLPEFHYQVDDVDVRELIKAAHHGGFEETFRITGTKQPVFFVTDPNGGAAVASEAGTFNNGVLKLPAAKAKEFTVTFMEILNKEPIGYWSMDDVLTVKKPLPVPGVKNRALIFDGKKAQHDTGLKSESFGADATFSIWVQLSSPPDPDQVCIGAAEGEGEFALGANIGGVSGYGVRLKSGKLDTKIVAAVPTEADGKWHHLAATLNAKGLRFYFDGKPAGSGAGGPLPPGAEFYLGSNGSTHFAAATLDEARIYARALDAKEIEAIYENERPKAPVSAPVKPTSKHAK</sequence>
<dbReference type="InterPro" id="IPR028871">
    <property type="entry name" value="BlueCu_1_BS"/>
</dbReference>
<dbReference type="InParanoid" id="B4D4T4"/>
<dbReference type="InterPro" id="IPR006558">
    <property type="entry name" value="LamG-like"/>
</dbReference>
<evidence type="ECO:0000256" key="3">
    <source>
        <dbReference type="ARBA" id="ARBA00022729"/>
    </source>
</evidence>
<feature type="domain" description="LamG-like jellyroll fold" evidence="8">
    <location>
        <begin position="412"/>
        <end position="542"/>
    </location>
</feature>
<keyword evidence="4" id="KW-0249">Electron transport</keyword>
<evidence type="ECO:0000256" key="7">
    <source>
        <dbReference type="SAM" id="MobiDB-lite"/>
    </source>
</evidence>
<evidence type="ECO:0000259" key="8">
    <source>
        <dbReference type="SMART" id="SM00560"/>
    </source>
</evidence>
<dbReference type="Proteomes" id="UP000005824">
    <property type="component" value="Unassembled WGS sequence"/>
</dbReference>
<dbReference type="SUPFAM" id="SSF49503">
    <property type="entry name" value="Cupredoxins"/>
    <property type="match status" value="1"/>
</dbReference>
<evidence type="ECO:0000256" key="1">
    <source>
        <dbReference type="ARBA" id="ARBA00022448"/>
    </source>
</evidence>
<dbReference type="InterPro" id="IPR008972">
    <property type="entry name" value="Cupredoxin"/>
</dbReference>
<dbReference type="PROSITE" id="PS00196">
    <property type="entry name" value="COPPER_BLUE"/>
    <property type="match status" value="1"/>
</dbReference>
<evidence type="ECO:0000256" key="6">
    <source>
        <dbReference type="ARBA" id="ARBA00023157"/>
    </source>
</evidence>
<evidence type="ECO:0000256" key="2">
    <source>
        <dbReference type="ARBA" id="ARBA00022723"/>
    </source>
</evidence>
<dbReference type="CDD" id="cd04233">
    <property type="entry name" value="Auracyanin"/>
    <property type="match status" value="1"/>
</dbReference>
<dbReference type="GO" id="GO:0005507">
    <property type="term" value="F:copper ion binding"/>
    <property type="evidence" value="ECO:0007669"/>
    <property type="project" value="InterPro"/>
</dbReference>
<dbReference type="Gene3D" id="2.60.120.200">
    <property type="match status" value="1"/>
</dbReference>
<dbReference type="RefSeq" id="WP_006981247.1">
    <property type="nucleotide sequence ID" value="NZ_ABVL01000012.1"/>
</dbReference>
<dbReference type="EMBL" id="ABVL01000012">
    <property type="protein sequence ID" value="EDY18537.1"/>
    <property type="molecule type" value="Genomic_DNA"/>
</dbReference>
<dbReference type="Pfam" id="PF13385">
    <property type="entry name" value="Laminin_G_3"/>
    <property type="match status" value="1"/>
</dbReference>
<keyword evidence="10" id="KW-1185">Reference proteome</keyword>